<gene>
    <name evidence="8" type="ORF">PHMEG_00032775</name>
</gene>
<keyword evidence="5" id="KW-0732">Signal</keyword>
<dbReference type="AlphaFoldDB" id="A0A225UUR2"/>
<evidence type="ECO:0000256" key="4">
    <source>
        <dbReference type="ARBA" id="ARBA00022525"/>
    </source>
</evidence>
<keyword evidence="4" id="KW-0964">Secreted</keyword>
<dbReference type="InterPro" id="IPR054463">
    <property type="entry name" value="PexRD54_WY"/>
</dbReference>
<feature type="domain" description="RxLR effector PexRD54 WY" evidence="7">
    <location>
        <begin position="199"/>
        <end position="239"/>
    </location>
</feature>
<accession>A0A225UUR2</accession>
<keyword evidence="9" id="KW-1185">Reference proteome</keyword>
<comment type="similarity">
    <text evidence="3">Belongs to the RxLR effector family.</text>
</comment>
<dbReference type="GO" id="GO:0043657">
    <property type="term" value="C:host cell"/>
    <property type="evidence" value="ECO:0007669"/>
    <property type="project" value="UniProtKB-SubCell"/>
</dbReference>
<proteinExistence type="inferred from homology"/>
<comment type="caution">
    <text evidence="8">The sequence shown here is derived from an EMBL/GenBank/DDBJ whole genome shotgun (WGS) entry which is preliminary data.</text>
</comment>
<protein>
    <submittedName>
        <fullName evidence="8">RxLR effector protein</fullName>
    </submittedName>
</protein>
<evidence type="ECO:0000256" key="6">
    <source>
        <dbReference type="ARBA" id="ARBA00023026"/>
    </source>
</evidence>
<dbReference type="OrthoDB" id="116824at2759"/>
<reference evidence="9" key="1">
    <citation type="submission" date="2017-03" db="EMBL/GenBank/DDBJ databases">
        <title>Phytopthora megakarya and P. palmivora, two closely related causual agents of cacao black pod achieved similar genome size and gene model numbers by different mechanisms.</title>
        <authorList>
            <person name="Ali S."/>
            <person name="Shao J."/>
            <person name="Larry D.J."/>
            <person name="Kronmiller B."/>
            <person name="Shen D."/>
            <person name="Strem M.D."/>
            <person name="Melnick R.L."/>
            <person name="Guiltinan M.J."/>
            <person name="Tyler B.M."/>
            <person name="Meinhardt L.W."/>
            <person name="Bailey B.A."/>
        </authorList>
    </citation>
    <scope>NUCLEOTIDE SEQUENCE [LARGE SCALE GENOMIC DNA]</scope>
    <source>
        <strain evidence="9">zdho120</strain>
    </source>
</reference>
<evidence type="ECO:0000256" key="2">
    <source>
        <dbReference type="ARBA" id="ARBA00004613"/>
    </source>
</evidence>
<feature type="domain" description="RxLR effector PexRD54 WY" evidence="7">
    <location>
        <begin position="106"/>
        <end position="146"/>
    </location>
</feature>
<evidence type="ECO:0000259" key="7">
    <source>
        <dbReference type="Pfam" id="PF22748"/>
    </source>
</evidence>
<sequence length="357" mass="39697">MDDTRTNSFQERALAISIPGLENVASNINWGLSKLIEQLKTGDKLFESPVVSQWAAFVSVRSNDPGEAMFAKLSSLYTDDVLAKMLAGAKEVDNTKEFAKKIEGAQIAHWIQAGNNVDDVYKILKLNQAGDKLFENPLFVSWAAFVVKKNSKDPGSEMFTTFTKYYDDDVLATMIPTRLLISAKKVDSTRAKATELEELQIALWISTDKSADDVFRLLNLDKTGDKLFESPVWPSWINFIKQTKTKPDEATVTELTKIFGDVNLAKMISTATKVDSTEKLAVDLRSVQFKNWLTDGKTPKDVNTMLKLGTDSDDVTKAVSLSYDKFYGKIKVGDITIRAKTPALEKTPTRGSIRING</sequence>
<evidence type="ECO:0000313" key="8">
    <source>
        <dbReference type="EMBL" id="OWY96850.1"/>
    </source>
</evidence>
<keyword evidence="6" id="KW-0843">Virulence</keyword>
<organism evidence="8 9">
    <name type="scientific">Phytophthora megakarya</name>
    <dbReference type="NCBI Taxonomy" id="4795"/>
    <lineage>
        <taxon>Eukaryota</taxon>
        <taxon>Sar</taxon>
        <taxon>Stramenopiles</taxon>
        <taxon>Oomycota</taxon>
        <taxon>Peronosporomycetes</taxon>
        <taxon>Peronosporales</taxon>
        <taxon>Peronosporaceae</taxon>
        <taxon>Phytophthora</taxon>
    </lineage>
</organism>
<dbReference type="Proteomes" id="UP000198211">
    <property type="component" value="Unassembled WGS sequence"/>
</dbReference>
<dbReference type="GO" id="GO:0005576">
    <property type="term" value="C:extracellular region"/>
    <property type="evidence" value="ECO:0007669"/>
    <property type="project" value="UniProtKB-SubCell"/>
</dbReference>
<name>A0A225UUR2_9STRA</name>
<dbReference type="Pfam" id="PF22748">
    <property type="entry name" value="PexRD54_WY"/>
    <property type="match status" value="2"/>
</dbReference>
<evidence type="ECO:0000256" key="5">
    <source>
        <dbReference type="ARBA" id="ARBA00022729"/>
    </source>
</evidence>
<evidence type="ECO:0000256" key="3">
    <source>
        <dbReference type="ARBA" id="ARBA00010400"/>
    </source>
</evidence>
<evidence type="ECO:0000256" key="1">
    <source>
        <dbReference type="ARBA" id="ARBA00004340"/>
    </source>
</evidence>
<dbReference type="EMBL" id="NBNE01011147">
    <property type="protein sequence ID" value="OWY96850.1"/>
    <property type="molecule type" value="Genomic_DNA"/>
</dbReference>
<comment type="subcellular location">
    <subcellularLocation>
        <location evidence="1">Host cell</location>
    </subcellularLocation>
    <subcellularLocation>
        <location evidence="2">Secreted</location>
    </subcellularLocation>
</comment>
<evidence type="ECO:0000313" key="9">
    <source>
        <dbReference type="Proteomes" id="UP000198211"/>
    </source>
</evidence>